<feature type="active site" description="Proton acceptor" evidence="18">
    <location>
        <position position="413"/>
    </location>
</feature>
<keyword evidence="17" id="KW-0325">Glycoprotein</keyword>
<dbReference type="SUPFAM" id="SSF63737">
    <property type="entry name" value="Leukotriene A4 hydrolase N-terminal domain"/>
    <property type="match status" value="1"/>
</dbReference>
<dbReference type="GO" id="GO:0006508">
    <property type="term" value="P:proteolysis"/>
    <property type="evidence" value="ECO:0007669"/>
    <property type="project" value="UniProtKB-KW"/>
</dbReference>
<dbReference type="AlphaFoldDB" id="A0A074Z245"/>
<dbReference type="CTD" id="20324696"/>
<dbReference type="GO" id="GO:0016020">
    <property type="term" value="C:membrane"/>
    <property type="evidence" value="ECO:0007669"/>
    <property type="project" value="UniProtKB-SubCell"/>
</dbReference>
<dbReference type="InterPro" id="IPR050344">
    <property type="entry name" value="Peptidase_M1_aminopeptidases"/>
</dbReference>
<evidence type="ECO:0000313" key="24">
    <source>
        <dbReference type="Proteomes" id="UP000054324"/>
    </source>
</evidence>
<keyword evidence="14 21" id="KW-1133">Transmembrane helix</keyword>
<dbReference type="InterPro" id="IPR012337">
    <property type="entry name" value="RNaseH-like_sf"/>
</dbReference>
<feature type="domain" description="Integrase catalytic" evidence="22">
    <location>
        <begin position="412"/>
        <end position="579"/>
    </location>
</feature>
<dbReference type="RefSeq" id="XP_009175186.1">
    <property type="nucleotide sequence ID" value="XM_009176922.1"/>
</dbReference>
<dbReference type="InterPro" id="IPR027268">
    <property type="entry name" value="Peptidase_M4/M1_CTD_sf"/>
</dbReference>
<dbReference type="MEROPS" id="M01.003"/>
<evidence type="ECO:0000313" key="23">
    <source>
        <dbReference type="EMBL" id="KER21058.1"/>
    </source>
</evidence>
<evidence type="ECO:0000256" key="10">
    <source>
        <dbReference type="ARBA" id="ARBA00022801"/>
    </source>
</evidence>
<keyword evidence="13" id="KW-0735">Signal-anchor</keyword>
<feature type="binding site" evidence="19">
    <location>
        <position position="435"/>
    </location>
    <ligand>
        <name>Zn(2+)</name>
        <dbReference type="ChEBI" id="CHEBI:29105"/>
        <note>catalytic</note>
    </ligand>
</feature>
<comment type="catalytic activity">
    <reaction evidence="1">
        <text>Release of N-terminal glutamate (and to a lesser extent aspartate) from a peptide.</text>
        <dbReference type="EC" id="3.4.11.7"/>
    </reaction>
</comment>
<evidence type="ECO:0000256" key="14">
    <source>
        <dbReference type="ARBA" id="ARBA00022989"/>
    </source>
</evidence>
<evidence type="ECO:0000256" key="7">
    <source>
        <dbReference type="ARBA" id="ARBA00022670"/>
    </source>
</evidence>
<evidence type="ECO:0000256" key="4">
    <source>
        <dbReference type="ARBA" id="ARBA00011748"/>
    </source>
</evidence>
<keyword evidence="6" id="KW-0031">Aminopeptidase</keyword>
<comment type="subunit">
    <text evidence="4">Homodimer; disulfide-linked.</text>
</comment>
<dbReference type="InterPro" id="IPR034016">
    <property type="entry name" value="M1_APN-typ"/>
</dbReference>
<evidence type="ECO:0000256" key="11">
    <source>
        <dbReference type="ARBA" id="ARBA00022833"/>
    </source>
</evidence>
<feature type="transmembrane region" description="Helical" evidence="21">
    <location>
        <begin position="43"/>
        <end position="65"/>
    </location>
</feature>
<protein>
    <recommendedName>
        <fullName evidence="5">glutamyl aminopeptidase</fullName>
        <ecNumber evidence="5">3.4.11.7</ecNumber>
    </recommendedName>
</protein>
<dbReference type="PROSITE" id="PS50994">
    <property type="entry name" value="INTEGRASE"/>
    <property type="match status" value="1"/>
</dbReference>
<evidence type="ECO:0000256" key="9">
    <source>
        <dbReference type="ARBA" id="ARBA00022723"/>
    </source>
</evidence>
<dbReference type="GO" id="GO:0015074">
    <property type="term" value="P:DNA integration"/>
    <property type="evidence" value="ECO:0007669"/>
    <property type="project" value="InterPro"/>
</dbReference>
<comment type="similarity">
    <text evidence="3">Belongs to the peptidase M1 family.</text>
</comment>
<feature type="region of interest" description="Disordered" evidence="20">
    <location>
        <begin position="1"/>
        <end position="23"/>
    </location>
</feature>
<keyword evidence="16 21" id="KW-0472">Membrane</keyword>
<keyword evidence="24" id="KW-1185">Reference proteome</keyword>
<keyword evidence="12" id="KW-0106">Calcium</keyword>
<keyword evidence="10" id="KW-0378">Hydrolase</keyword>
<dbReference type="STRING" id="6198.A0A074Z245"/>
<dbReference type="GeneID" id="20324696"/>
<evidence type="ECO:0000256" key="16">
    <source>
        <dbReference type="ARBA" id="ARBA00023136"/>
    </source>
</evidence>
<evidence type="ECO:0000256" key="18">
    <source>
        <dbReference type="PIRSR" id="PIRSR634016-1"/>
    </source>
</evidence>
<comment type="cofactor">
    <cofactor evidence="19">
        <name>Zn(2+)</name>
        <dbReference type="ChEBI" id="CHEBI:29105"/>
    </cofactor>
    <text evidence="19">Binds 1 zinc ion per subunit.</text>
</comment>
<dbReference type="SUPFAM" id="SSF53098">
    <property type="entry name" value="Ribonuclease H-like"/>
    <property type="match status" value="1"/>
</dbReference>
<dbReference type="GO" id="GO:0070006">
    <property type="term" value="F:metalloaminopeptidase activity"/>
    <property type="evidence" value="ECO:0007669"/>
    <property type="project" value="TreeGrafter"/>
</dbReference>
<evidence type="ECO:0000256" key="12">
    <source>
        <dbReference type="ARBA" id="ARBA00022837"/>
    </source>
</evidence>
<organism evidence="23 24">
    <name type="scientific">Opisthorchis viverrini</name>
    <name type="common">Southeast Asian liver fluke</name>
    <dbReference type="NCBI Taxonomy" id="6198"/>
    <lineage>
        <taxon>Eukaryota</taxon>
        <taxon>Metazoa</taxon>
        <taxon>Spiralia</taxon>
        <taxon>Lophotrochozoa</taxon>
        <taxon>Platyhelminthes</taxon>
        <taxon>Trematoda</taxon>
        <taxon>Digenea</taxon>
        <taxon>Opisthorchiida</taxon>
        <taxon>Opisthorchiata</taxon>
        <taxon>Opisthorchiidae</taxon>
        <taxon>Opisthorchis</taxon>
    </lineage>
</organism>
<dbReference type="OrthoDB" id="10031169at2759"/>
<dbReference type="FunFam" id="1.10.390.10:FF:000033">
    <property type="entry name" value="Endoplasmic reticulum aminopeptidase 1b"/>
    <property type="match status" value="1"/>
</dbReference>
<feature type="binding site" evidence="19">
    <location>
        <position position="416"/>
    </location>
    <ligand>
        <name>Zn(2+)</name>
        <dbReference type="ChEBI" id="CHEBI:29105"/>
        <note>catalytic</note>
    </ligand>
</feature>
<dbReference type="CDD" id="cd09601">
    <property type="entry name" value="M1_APN-Q_like"/>
    <property type="match status" value="1"/>
</dbReference>
<dbReference type="Gene3D" id="1.10.390.10">
    <property type="entry name" value="Neutral Protease Domain 2"/>
    <property type="match status" value="1"/>
</dbReference>
<dbReference type="PANTHER" id="PTHR11533">
    <property type="entry name" value="PROTEASE M1 ZINC METALLOPROTEASE"/>
    <property type="match status" value="1"/>
</dbReference>
<evidence type="ECO:0000256" key="5">
    <source>
        <dbReference type="ARBA" id="ARBA00012567"/>
    </source>
</evidence>
<evidence type="ECO:0000256" key="21">
    <source>
        <dbReference type="SAM" id="Phobius"/>
    </source>
</evidence>
<keyword evidence="15" id="KW-0482">Metalloprotease</keyword>
<dbReference type="Pfam" id="PF01433">
    <property type="entry name" value="Peptidase_M1"/>
    <property type="match status" value="1"/>
</dbReference>
<dbReference type="GO" id="GO:0042277">
    <property type="term" value="F:peptide binding"/>
    <property type="evidence" value="ECO:0007669"/>
    <property type="project" value="TreeGrafter"/>
</dbReference>
<evidence type="ECO:0000256" key="13">
    <source>
        <dbReference type="ARBA" id="ARBA00022968"/>
    </source>
</evidence>
<evidence type="ECO:0000256" key="6">
    <source>
        <dbReference type="ARBA" id="ARBA00022438"/>
    </source>
</evidence>
<dbReference type="SUPFAM" id="SSF55486">
    <property type="entry name" value="Metalloproteases ('zincins'), catalytic domain"/>
    <property type="match status" value="1"/>
</dbReference>
<evidence type="ECO:0000259" key="22">
    <source>
        <dbReference type="PROSITE" id="PS50994"/>
    </source>
</evidence>
<proteinExistence type="inferred from homology"/>
<keyword evidence="9 19" id="KW-0479">Metal-binding</keyword>
<sequence>MSAEEEKLTQKPPNNSVPDGQPQVDVVGNRRVRVRLPGWQVKLLCVVVAILVVLLLVLTGLASYYGAAYQRCEKDSWDSAFEFGETLDEGARKPAAVRNVRLPYDVLPRFYSLRLQVRLHKDDTPRFCFNGSVVIKIYCTSSTDSIFVHAFHNLNVSLDLIKVETLLDDDSEGSNVQIKKITYDNDLQWYHILLQSKLEAGQFYRVTFGQFWSPLQTELKGWYLSSYDEGNVKKHLATSQLQPTDARRVFPCWDEPAFKAQFQVTLIRNKDYHSLSNMGLEKTISLGNNWYADVFYPTVNTSTYVLAFVVSQFAPLSSKDSRGRNFTVWARPDVIHMAQYALETGKKIIHFFENYFEVPYPLQKTDMIAVPDFAAGAMENWGLMIYREPTMLWDPETGTAHSQQKVATVISHEIAHQWFGNLVTLTWWDDLWLNEGFASFADRCGVHHVHPKWGMQVARSFPMKATKTTATIKMLQEVFNRFGYPEKLVSENGTRITLFQFADCCLARGTEHVRPPPYHPQSNGMAERLVDTFKRDLLQEEGEGTTGNILQQFLLMYRLTPNPSTLEGKSPAETLLYRPP</sequence>
<dbReference type="InterPro" id="IPR042097">
    <property type="entry name" value="Aminopeptidase_N-like_N_sf"/>
</dbReference>
<dbReference type="Proteomes" id="UP000054324">
    <property type="component" value="Unassembled WGS sequence"/>
</dbReference>
<evidence type="ECO:0000256" key="2">
    <source>
        <dbReference type="ARBA" id="ARBA00004606"/>
    </source>
</evidence>
<evidence type="ECO:0000256" key="8">
    <source>
        <dbReference type="ARBA" id="ARBA00022692"/>
    </source>
</evidence>
<keyword evidence="8 21" id="KW-0812">Transmembrane</keyword>
<comment type="subcellular location">
    <subcellularLocation>
        <location evidence="2">Membrane</location>
        <topology evidence="2">Single-pass type II membrane protein</topology>
    </subcellularLocation>
</comment>
<feature type="binding site" evidence="19">
    <location>
        <position position="412"/>
    </location>
    <ligand>
        <name>Zn(2+)</name>
        <dbReference type="ChEBI" id="CHEBI:29105"/>
        <note>catalytic</note>
    </ligand>
</feature>
<dbReference type="Pfam" id="PF17900">
    <property type="entry name" value="Peptidase_M1_N"/>
    <property type="match status" value="1"/>
</dbReference>
<dbReference type="EMBL" id="KL596997">
    <property type="protein sequence ID" value="KER21058.1"/>
    <property type="molecule type" value="Genomic_DNA"/>
</dbReference>
<dbReference type="GO" id="GO:0043171">
    <property type="term" value="P:peptide catabolic process"/>
    <property type="evidence" value="ECO:0007669"/>
    <property type="project" value="TreeGrafter"/>
</dbReference>
<dbReference type="Gene3D" id="2.60.40.1730">
    <property type="entry name" value="tricorn interacting facor f3 domain"/>
    <property type="match status" value="1"/>
</dbReference>
<dbReference type="InterPro" id="IPR001584">
    <property type="entry name" value="Integrase_cat-core"/>
</dbReference>
<evidence type="ECO:0000256" key="17">
    <source>
        <dbReference type="ARBA" id="ARBA00023180"/>
    </source>
</evidence>
<accession>A0A074Z245</accession>
<name>A0A074Z245_OPIVI</name>
<evidence type="ECO:0000256" key="20">
    <source>
        <dbReference type="SAM" id="MobiDB-lite"/>
    </source>
</evidence>
<dbReference type="KEGG" id="ovi:T265_10528"/>
<evidence type="ECO:0000256" key="19">
    <source>
        <dbReference type="PIRSR" id="PIRSR634016-3"/>
    </source>
</evidence>
<dbReference type="GO" id="GO:0004230">
    <property type="term" value="F:glutamyl aminopeptidase activity"/>
    <property type="evidence" value="ECO:0007669"/>
    <property type="project" value="UniProtKB-EC"/>
</dbReference>
<dbReference type="GO" id="GO:0008270">
    <property type="term" value="F:zinc ion binding"/>
    <property type="evidence" value="ECO:0007669"/>
    <property type="project" value="InterPro"/>
</dbReference>
<reference evidence="23 24" key="1">
    <citation type="submission" date="2013-11" db="EMBL/GenBank/DDBJ databases">
        <title>Opisthorchis viverrini - life in the bile duct.</title>
        <authorList>
            <person name="Young N.D."/>
            <person name="Nagarajan N."/>
            <person name="Lin S.J."/>
            <person name="Korhonen P.K."/>
            <person name="Jex A.R."/>
            <person name="Hall R.S."/>
            <person name="Safavi-Hemami H."/>
            <person name="Kaewkong W."/>
            <person name="Bertrand D."/>
            <person name="Gao S."/>
            <person name="Seet Q."/>
            <person name="Wongkham S."/>
            <person name="Teh B.T."/>
            <person name="Wongkham C."/>
            <person name="Intapan P.M."/>
            <person name="Maleewong W."/>
            <person name="Yang X."/>
            <person name="Hu M."/>
            <person name="Wang Z."/>
            <person name="Hofmann A."/>
            <person name="Sternberg P.W."/>
            <person name="Tan P."/>
            <person name="Wang J."/>
            <person name="Gasser R.B."/>
        </authorList>
    </citation>
    <scope>NUCLEOTIDE SEQUENCE [LARGE SCALE GENOMIC DNA]</scope>
</reference>
<dbReference type="InterPro" id="IPR045357">
    <property type="entry name" value="Aminopeptidase_N-like_N"/>
</dbReference>
<evidence type="ECO:0000256" key="15">
    <source>
        <dbReference type="ARBA" id="ARBA00023049"/>
    </source>
</evidence>
<dbReference type="GO" id="GO:0005737">
    <property type="term" value="C:cytoplasm"/>
    <property type="evidence" value="ECO:0007669"/>
    <property type="project" value="TreeGrafter"/>
</dbReference>
<evidence type="ECO:0000256" key="3">
    <source>
        <dbReference type="ARBA" id="ARBA00010136"/>
    </source>
</evidence>
<dbReference type="FunFam" id="2.60.40.1730:FF:000012">
    <property type="entry name" value="Aminopeptidase N"/>
    <property type="match status" value="1"/>
</dbReference>
<dbReference type="PANTHER" id="PTHR11533:SF276">
    <property type="entry name" value="GLUTAMYL AMINOPEPTIDASE"/>
    <property type="match status" value="1"/>
</dbReference>
<keyword evidence="11 19" id="KW-0862">Zinc</keyword>
<dbReference type="InterPro" id="IPR001930">
    <property type="entry name" value="Peptidase_M1"/>
</dbReference>
<keyword evidence="7" id="KW-0645">Protease</keyword>
<evidence type="ECO:0000256" key="1">
    <source>
        <dbReference type="ARBA" id="ARBA00001703"/>
    </source>
</evidence>
<gene>
    <name evidence="23" type="ORF">T265_10528</name>
</gene>
<dbReference type="EC" id="3.4.11.7" evidence="5"/>
<dbReference type="InterPro" id="IPR014782">
    <property type="entry name" value="Peptidase_M1_dom"/>
</dbReference>
<dbReference type="PRINTS" id="PR00756">
    <property type="entry name" value="ALADIPTASE"/>
</dbReference>
<dbReference type="GO" id="GO:0005615">
    <property type="term" value="C:extracellular space"/>
    <property type="evidence" value="ECO:0007669"/>
    <property type="project" value="TreeGrafter"/>
</dbReference>